<reference evidence="2" key="2">
    <citation type="submission" date="2023-05" db="EMBL/GenBank/DDBJ databases">
        <authorList>
            <consortium name="Lawrence Berkeley National Laboratory"/>
            <person name="Steindorff A."/>
            <person name="Hensen N."/>
            <person name="Bonometti L."/>
            <person name="Westerberg I."/>
            <person name="Brannstrom I.O."/>
            <person name="Guillou S."/>
            <person name="Cros-Aarteil S."/>
            <person name="Calhoun S."/>
            <person name="Haridas S."/>
            <person name="Kuo A."/>
            <person name="Mondo S."/>
            <person name="Pangilinan J."/>
            <person name="Riley R."/>
            <person name="Labutti K."/>
            <person name="Andreopoulos B."/>
            <person name="Lipzen A."/>
            <person name="Chen C."/>
            <person name="Yanf M."/>
            <person name="Daum C."/>
            <person name="Ng V."/>
            <person name="Clum A."/>
            <person name="Ohm R."/>
            <person name="Martin F."/>
            <person name="Silar P."/>
            <person name="Natvig D."/>
            <person name="Lalanne C."/>
            <person name="Gautier V."/>
            <person name="Ament-Velasquez S.L."/>
            <person name="Kruys A."/>
            <person name="Hutchinson M.I."/>
            <person name="Powell A.J."/>
            <person name="Barry K."/>
            <person name="Miller A.N."/>
            <person name="Grigoriev I.V."/>
            <person name="Debuchy R."/>
            <person name="Gladieux P."/>
            <person name="Thoren M.H."/>
            <person name="Johannesson H."/>
        </authorList>
    </citation>
    <scope>NUCLEOTIDE SEQUENCE</scope>
    <source>
        <strain evidence="2">PSN309</strain>
    </source>
</reference>
<reference evidence="2" key="1">
    <citation type="journal article" date="2023" name="Mol. Phylogenet. Evol.">
        <title>Genome-scale phylogeny and comparative genomics of the fungal order Sordariales.</title>
        <authorList>
            <person name="Hensen N."/>
            <person name="Bonometti L."/>
            <person name="Westerberg I."/>
            <person name="Brannstrom I.O."/>
            <person name="Guillou S."/>
            <person name="Cros-Aarteil S."/>
            <person name="Calhoun S."/>
            <person name="Haridas S."/>
            <person name="Kuo A."/>
            <person name="Mondo S."/>
            <person name="Pangilinan J."/>
            <person name="Riley R."/>
            <person name="LaButti K."/>
            <person name="Andreopoulos B."/>
            <person name="Lipzen A."/>
            <person name="Chen C."/>
            <person name="Yan M."/>
            <person name="Daum C."/>
            <person name="Ng V."/>
            <person name="Clum A."/>
            <person name="Steindorff A."/>
            <person name="Ohm R.A."/>
            <person name="Martin F."/>
            <person name="Silar P."/>
            <person name="Natvig D.O."/>
            <person name="Lalanne C."/>
            <person name="Gautier V."/>
            <person name="Ament-Velasquez S.L."/>
            <person name="Kruys A."/>
            <person name="Hutchinson M.I."/>
            <person name="Powell A.J."/>
            <person name="Barry K."/>
            <person name="Miller A.N."/>
            <person name="Grigoriev I.V."/>
            <person name="Debuchy R."/>
            <person name="Gladieux P."/>
            <person name="Hiltunen Thoren M."/>
            <person name="Johannesson H."/>
        </authorList>
    </citation>
    <scope>NUCLEOTIDE SEQUENCE</scope>
    <source>
        <strain evidence="2">PSN309</strain>
    </source>
</reference>
<accession>A0AAN6WKJ1</accession>
<dbReference type="AlphaFoldDB" id="A0AAN6WKJ1"/>
<evidence type="ECO:0000313" key="3">
    <source>
        <dbReference type="Proteomes" id="UP001302126"/>
    </source>
</evidence>
<feature type="region of interest" description="Disordered" evidence="1">
    <location>
        <begin position="46"/>
        <end position="65"/>
    </location>
</feature>
<name>A0AAN6WKJ1_9PEZI</name>
<gene>
    <name evidence="2" type="ORF">QBC35DRAFT_550543</name>
</gene>
<sequence length="244" mass="26226">MSEIYQSASAVYAWLGPPSEDSNLAMNLLHRIGESIDLDEASYEIRPRESSYTRESPMSEGGASPPGLVLPPAVEVYKDLVLAEMEATGRADLLSECFLSADESAARDWQPSWVPNWSVKREKGLSMNQVCADGQSSVTGGWSVDAGVLQIKGMLVDKVMTATPTPKLTVDTTKSRDKTVPPIIGLASSRQSALHSACPRMAFSGGGHFRDHLSDGIAASSIPSVTRAYDPVPRDKYTPQPTLA</sequence>
<protein>
    <recommendedName>
        <fullName evidence="4">Heterokaryon incompatibility domain-containing protein</fullName>
    </recommendedName>
</protein>
<evidence type="ECO:0008006" key="4">
    <source>
        <dbReference type="Google" id="ProtNLM"/>
    </source>
</evidence>
<comment type="caution">
    <text evidence="2">The sequence shown here is derived from an EMBL/GenBank/DDBJ whole genome shotgun (WGS) entry which is preliminary data.</text>
</comment>
<organism evidence="2 3">
    <name type="scientific">Podospora australis</name>
    <dbReference type="NCBI Taxonomy" id="1536484"/>
    <lineage>
        <taxon>Eukaryota</taxon>
        <taxon>Fungi</taxon>
        <taxon>Dikarya</taxon>
        <taxon>Ascomycota</taxon>
        <taxon>Pezizomycotina</taxon>
        <taxon>Sordariomycetes</taxon>
        <taxon>Sordariomycetidae</taxon>
        <taxon>Sordariales</taxon>
        <taxon>Podosporaceae</taxon>
        <taxon>Podospora</taxon>
    </lineage>
</organism>
<keyword evidence="3" id="KW-1185">Reference proteome</keyword>
<evidence type="ECO:0000256" key="1">
    <source>
        <dbReference type="SAM" id="MobiDB-lite"/>
    </source>
</evidence>
<dbReference type="EMBL" id="MU864787">
    <property type="protein sequence ID" value="KAK4182052.1"/>
    <property type="molecule type" value="Genomic_DNA"/>
</dbReference>
<proteinExistence type="predicted"/>
<evidence type="ECO:0000313" key="2">
    <source>
        <dbReference type="EMBL" id="KAK4182052.1"/>
    </source>
</evidence>
<dbReference type="Proteomes" id="UP001302126">
    <property type="component" value="Unassembled WGS sequence"/>
</dbReference>